<name>A0ABU6QUB4_9FABA</name>
<dbReference type="Proteomes" id="UP001341840">
    <property type="component" value="Unassembled WGS sequence"/>
</dbReference>
<keyword evidence="4" id="KW-1185">Reference proteome</keyword>
<sequence length="137" mass="14804">MCSEHGQRYGNDAGEGYWNGSGSEHVVENRDNEEETQGDSVGKGGMSFQVMNPLLLFFFPRTFLASILIVSSHFALWKWFPLAATPTSTMICGTPMQGASDHCGGGGQQRRQPSPRVFAVFHGGNAVISMSDSISLS</sequence>
<keyword evidence="2" id="KW-0812">Transmembrane</keyword>
<evidence type="ECO:0000313" key="3">
    <source>
        <dbReference type="EMBL" id="MED6115383.1"/>
    </source>
</evidence>
<comment type="caution">
    <text evidence="3">The sequence shown here is derived from an EMBL/GenBank/DDBJ whole genome shotgun (WGS) entry which is preliminary data.</text>
</comment>
<evidence type="ECO:0000256" key="2">
    <source>
        <dbReference type="SAM" id="Phobius"/>
    </source>
</evidence>
<organism evidence="3 4">
    <name type="scientific">Stylosanthes scabra</name>
    <dbReference type="NCBI Taxonomy" id="79078"/>
    <lineage>
        <taxon>Eukaryota</taxon>
        <taxon>Viridiplantae</taxon>
        <taxon>Streptophyta</taxon>
        <taxon>Embryophyta</taxon>
        <taxon>Tracheophyta</taxon>
        <taxon>Spermatophyta</taxon>
        <taxon>Magnoliopsida</taxon>
        <taxon>eudicotyledons</taxon>
        <taxon>Gunneridae</taxon>
        <taxon>Pentapetalae</taxon>
        <taxon>rosids</taxon>
        <taxon>fabids</taxon>
        <taxon>Fabales</taxon>
        <taxon>Fabaceae</taxon>
        <taxon>Papilionoideae</taxon>
        <taxon>50 kb inversion clade</taxon>
        <taxon>dalbergioids sensu lato</taxon>
        <taxon>Dalbergieae</taxon>
        <taxon>Pterocarpus clade</taxon>
        <taxon>Stylosanthes</taxon>
    </lineage>
</organism>
<accession>A0ABU6QUB4</accession>
<protein>
    <submittedName>
        <fullName evidence="3">Uncharacterized protein</fullName>
    </submittedName>
</protein>
<gene>
    <name evidence="3" type="ORF">PIB30_089947</name>
</gene>
<evidence type="ECO:0000313" key="4">
    <source>
        <dbReference type="Proteomes" id="UP001341840"/>
    </source>
</evidence>
<feature type="transmembrane region" description="Helical" evidence="2">
    <location>
        <begin position="54"/>
        <end position="76"/>
    </location>
</feature>
<reference evidence="3 4" key="1">
    <citation type="journal article" date="2023" name="Plants (Basel)">
        <title>Bridging the Gap: Combining Genomics and Transcriptomics Approaches to Understand Stylosanthes scabra, an Orphan Legume from the Brazilian Caatinga.</title>
        <authorList>
            <person name="Ferreira-Neto J.R.C."/>
            <person name="da Silva M.D."/>
            <person name="Binneck E."/>
            <person name="de Melo N.F."/>
            <person name="da Silva R.H."/>
            <person name="de Melo A.L.T.M."/>
            <person name="Pandolfi V."/>
            <person name="Bustamante F.O."/>
            <person name="Brasileiro-Vidal A.C."/>
            <person name="Benko-Iseppon A.M."/>
        </authorList>
    </citation>
    <scope>NUCLEOTIDE SEQUENCE [LARGE SCALE GENOMIC DNA]</scope>
    <source>
        <tissue evidence="3">Leaves</tissue>
    </source>
</reference>
<proteinExistence type="predicted"/>
<keyword evidence="2" id="KW-1133">Transmembrane helix</keyword>
<evidence type="ECO:0000256" key="1">
    <source>
        <dbReference type="SAM" id="MobiDB-lite"/>
    </source>
</evidence>
<feature type="region of interest" description="Disordered" evidence="1">
    <location>
        <begin position="1"/>
        <end position="44"/>
    </location>
</feature>
<dbReference type="EMBL" id="JASCZI010001708">
    <property type="protein sequence ID" value="MED6115383.1"/>
    <property type="molecule type" value="Genomic_DNA"/>
</dbReference>
<keyword evidence="2" id="KW-0472">Membrane</keyword>